<evidence type="ECO:0000313" key="2">
    <source>
        <dbReference type="EMBL" id="MBB3967990.1"/>
    </source>
</evidence>
<evidence type="ECO:0000313" key="3">
    <source>
        <dbReference type="EMBL" id="TEW68983.1"/>
    </source>
</evidence>
<dbReference type="PANTHER" id="PTHR48079">
    <property type="entry name" value="PROTEIN YEEZ"/>
    <property type="match status" value="1"/>
</dbReference>
<dbReference type="Gene3D" id="3.40.50.720">
    <property type="entry name" value="NAD(P)-binding Rossmann-like Domain"/>
    <property type="match status" value="1"/>
</dbReference>
<dbReference type="Proteomes" id="UP000583101">
    <property type="component" value="Unassembled WGS sequence"/>
</dbReference>
<accession>A0A4Y8AIV6</accession>
<dbReference type="SUPFAM" id="SSF51735">
    <property type="entry name" value="NAD(P)-binding Rossmann-fold domains"/>
    <property type="match status" value="1"/>
</dbReference>
<evidence type="ECO:0000313" key="4">
    <source>
        <dbReference type="Proteomes" id="UP000297248"/>
    </source>
</evidence>
<dbReference type="EMBL" id="JACIEG010000001">
    <property type="protein sequence ID" value="MBB3967990.1"/>
    <property type="molecule type" value="Genomic_DNA"/>
</dbReference>
<dbReference type="PANTHER" id="PTHR48079:SF6">
    <property type="entry name" value="NAD(P)-BINDING DOMAIN-CONTAINING PROTEIN-RELATED"/>
    <property type="match status" value="1"/>
</dbReference>
<name>A0A4Y8AIV6_9SPHI</name>
<dbReference type="OrthoDB" id="751203at2"/>
<dbReference type="InterPro" id="IPR016040">
    <property type="entry name" value="NAD(P)-bd_dom"/>
</dbReference>
<dbReference type="CDD" id="cd05266">
    <property type="entry name" value="SDR_a4"/>
    <property type="match status" value="1"/>
</dbReference>
<evidence type="ECO:0000313" key="5">
    <source>
        <dbReference type="Proteomes" id="UP000583101"/>
    </source>
</evidence>
<keyword evidence="5" id="KW-1185">Reference proteome</keyword>
<reference evidence="3" key="2">
    <citation type="submission" date="2019-03" db="EMBL/GenBank/DDBJ databases">
        <authorList>
            <person name="Yan Y.-Q."/>
            <person name="Du Z.-J."/>
        </authorList>
    </citation>
    <scope>NUCLEOTIDE SEQUENCE</scope>
    <source>
        <strain evidence="3">PP-F2FG21</strain>
    </source>
</reference>
<dbReference type="GO" id="GO:0005737">
    <property type="term" value="C:cytoplasm"/>
    <property type="evidence" value="ECO:0007669"/>
    <property type="project" value="TreeGrafter"/>
</dbReference>
<reference evidence="2 5" key="3">
    <citation type="submission" date="2020-08" db="EMBL/GenBank/DDBJ databases">
        <title>Genomic Encyclopedia of Type Strains, Phase IV (KMG-IV): sequencing the most valuable type-strain genomes for metagenomic binning, comparative biology and taxonomic classification.</title>
        <authorList>
            <person name="Goeker M."/>
        </authorList>
    </citation>
    <scope>NUCLEOTIDE SEQUENCE [LARGE SCALE GENOMIC DNA]</scope>
    <source>
        <strain evidence="2 5">DSM 100995</strain>
    </source>
</reference>
<dbReference type="RefSeq" id="WP_134334820.1">
    <property type="nucleotide sequence ID" value="NZ_BMCZ01000001.1"/>
</dbReference>
<organism evidence="3 4">
    <name type="scientific">Mucilaginibacter phyllosphaerae</name>
    <dbReference type="NCBI Taxonomy" id="1812349"/>
    <lineage>
        <taxon>Bacteria</taxon>
        <taxon>Pseudomonadati</taxon>
        <taxon>Bacteroidota</taxon>
        <taxon>Sphingobacteriia</taxon>
        <taxon>Sphingobacteriales</taxon>
        <taxon>Sphingobacteriaceae</taxon>
        <taxon>Mucilaginibacter</taxon>
    </lineage>
</organism>
<dbReference type="AlphaFoldDB" id="A0A4Y8AIV6"/>
<comment type="caution">
    <text evidence="3">The sequence shown here is derived from an EMBL/GenBank/DDBJ whole genome shotgun (WGS) entry which is preliminary data.</text>
</comment>
<feature type="domain" description="NAD(P)-binding" evidence="1">
    <location>
        <begin position="9"/>
        <end position="162"/>
    </location>
</feature>
<dbReference type="Pfam" id="PF13460">
    <property type="entry name" value="NAD_binding_10"/>
    <property type="match status" value="1"/>
</dbReference>
<dbReference type="Proteomes" id="UP000297248">
    <property type="component" value="Unassembled WGS sequence"/>
</dbReference>
<dbReference type="EMBL" id="SNQG01000001">
    <property type="protein sequence ID" value="TEW68983.1"/>
    <property type="molecule type" value="Genomic_DNA"/>
</dbReference>
<reference evidence="3 4" key="1">
    <citation type="journal article" date="2016" name="Int. J. Syst. Evol. Microbiol.">
        <title>Proposal of Mucilaginibacter phyllosphaerae sp. nov. isolated from the phyllosphere of Galium album.</title>
        <authorList>
            <person name="Aydogan E.L."/>
            <person name="Busse H.J."/>
            <person name="Moser G."/>
            <person name="Muller C."/>
            <person name="Kampfer P."/>
            <person name="Glaeser S.P."/>
        </authorList>
    </citation>
    <scope>NUCLEOTIDE SEQUENCE [LARGE SCALE GENOMIC DNA]</scope>
    <source>
        <strain evidence="3 4">PP-F2FG21</strain>
    </source>
</reference>
<evidence type="ECO:0000259" key="1">
    <source>
        <dbReference type="Pfam" id="PF13460"/>
    </source>
</evidence>
<dbReference type="InterPro" id="IPR036291">
    <property type="entry name" value="NAD(P)-bd_dom_sf"/>
</dbReference>
<gene>
    <name evidence="3" type="ORF">E2R65_02115</name>
    <name evidence="2" type="ORF">GGR35_000576</name>
</gene>
<protein>
    <submittedName>
        <fullName evidence="2">Nucleoside-diphosphate-sugar epimerase</fullName>
    </submittedName>
    <submittedName>
        <fullName evidence="3">SDR family oxidoreductase</fullName>
    </submittedName>
</protein>
<proteinExistence type="predicted"/>
<dbReference type="InterPro" id="IPR051783">
    <property type="entry name" value="NAD(P)-dependent_oxidoreduct"/>
</dbReference>
<sequence length="268" mass="29081">MTVSILGCGWFGLALAKTLVAGGIKVNGSTTSPNKLDTLQAEGVNPFLIDLSTDNANYAPAFFNCDVLVIAIPPKSRSGAGAEYVPKLRNAVTAIIGHGVTKVVLISSTGVYADRNKELTENDDTASDTPSAIILAQAEELFRQQTAFKTTIIRFGGLIGPGREPGRFFAGKKDIPNGLASVNMIHQDDCVSLTRAVLHQDAFGYTLNACTPHHPPKAEFYTLAAVKAGLPEPQFLPELKEWKMISSVNIPEVLAYEYRIKNWYDWLK</sequence>
<dbReference type="GO" id="GO:0004029">
    <property type="term" value="F:aldehyde dehydrogenase (NAD+) activity"/>
    <property type="evidence" value="ECO:0007669"/>
    <property type="project" value="TreeGrafter"/>
</dbReference>